<dbReference type="GO" id="GO:0005829">
    <property type="term" value="C:cytosol"/>
    <property type="evidence" value="ECO:0007669"/>
    <property type="project" value="TreeGrafter"/>
</dbReference>
<dbReference type="AlphaFoldDB" id="A0A7W9SDH7"/>
<accession>A0A7W9SDH7</accession>
<dbReference type="InterPro" id="IPR005583">
    <property type="entry name" value="YaaA"/>
</dbReference>
<sequence length="302" mass="34874">MKIIISPAKKMKTSELDIPHQGYPLFVESGAEENSTFLKGGLNLSGKTERLLQYLKSLSFLELKELWACNEDLARENSERIDQMDLKSNCSPAILSYEGIQYQYMAPSVMEASQLAYLQSHLRILSGFYGVVKPLDGVVPYRLEMQAKAKIGISKNLYDFWGEDIWTVLLLEEIEERLQKEGEKSLENENPMLILNLASKEYAKCIEKYLPKDRILRKKIMWKDEPKELSFPIHYISCGFYEKSGEKLVQKGVYAKMARGEMVRFLAENKIENAEAIKGFKGLDFNFEDKLSTEDQYIFLRK</sequence>
<evidence type="ECO:0000313" key="2">
    <source>
        <dbReference type="EMBL" id="MBB6040184.1"/>
    </source>
</evidence>
<dbReference type="RefSeq" id="WP_183681655.1">
    <property type="nucleotide sequence ID" value="NZ_JACHHH010000001.1"/>
</dbReference>
<dbReference type="PANTHER" id="PTHR30283:SF4">
    <property type="entry name" value="PEROXIDE STRESS RESISTANCE PROTEIN YAAA"/>
    <property type="match status" value="1"/>
</dbReference>
<comment type="caution">
    <text evidence="2">The sequence shown here is derived from an EMBL/GenBank/DDBJ whole genome shotgun (WGS) entry which is preliminary data.</text>
</comment>
<comment type="similarity">
    <text evidence="1">Belongs to the UPF0246 family.</text>
</comment>
<evidence type="ECO:0000313" key="3">
    <source>
        <dbReference type="Proteomes" id="UP000522163"/>
    </source>
</evidence>
<dbReference type="PANTHER" id="PTHR30283">
    <property type="entry name" value="PEROXIDE STRESS RESPONSE PROTEIN YAAA"/>
    <property type="match status" value="1"/>
</dbReference>
<dbReference type="GO" id="GO:0033194">
    <property type="term" value="P:response to hydroperoxide"/>
    <property type="evidence" value="ECO:0007669"/>
    <property type="project" value="TreeGrafter"/>
</dbReference>
<protein>
    <recommendedName>
        <fullName evidence="1">UPF0246 protein HNQ46_000145</fullName>
    </recommendedName>
</protein>
<dbReference type="EMBL" id="JACHHH010000001">
    <property type="protein sequence ID" value="MBB6040184.1"/>
    <property type="molecule type" value="Genomic_DNA"/>
</dbReference>
<evidence type="ECO:0000256" key="1">
    <source>
        <dbReference type="HAMAP-Rule" id="MF_00652"/>
    </source>
</evidence>
<dbReference type="Proteomes" id="UP000522163">
    <property type="component" value="Unassembled WGS sequence"/>
</dbReference>
<dbReference type="HAMAP" id="MF_00652">
    <property type="entry name" value="UPF0246"/>
    <property type="match status" value="1"/>
</dbReference>
<organism evidence="2 3">
    <name type="scientific">Oribacterium sinus</name>
    <dbReference type="NCBI Taxonomy" id="237576"/>
    <lineage>
        <taxon>Bacteria</taxon>
        <taxon>Bacillati</taxon>
        <taxon>Bacillota</taxon>
        <taxon>Clostridia</taxon>
        <taxon>Lachnospirales</taxon>
        <taxon>Lachnospiraceae</taxon>
        <taxon>Oribacterium</taxon>
    </lineage>
</organism>
<dbReference type="GeneID" id="85013720"/>
<dbReference type="Pfam" id="PF03883">
    <property type="entry name" value="H2O2_YaaD"/>
    <property type="match status" value="1"/>
</dbReference>
<name>A0A7W9SDH7_9FIRM</name>
<dbReference type="NCBIfam" id="NF002543">
    <property type="entry name" value="PRK02101.1-4"/>
    <property type="match status" value="1"/>
</dbReference>
<gene>
    <name evidence="2" type="ORF">HNQ46_000145</name>
</gene>
<proteinExistence type="inferred from homology"/>
<reference evidence="2 3" key="1">
    <citation type="submission" date="2020-08" db="EMBL/GenBank/DDBJ databases">
        <title>Genomic Encyclopedia of Type Strains, Phase IV (KMG-IV): sequencing the most valuable type-strain genomes for metagenomic binning, comparative biology and taxonomic classification.</title>
        <authorList>
            <person name="Goeker M."/>
        </authorList>
    </citation>
    <scope>NUCLEOTIDE SEQUENCE [LARGE SCALE GENOMIC DNA]</scope>
    <source>
        <strain evidence="2 3">DSM 17245</strain>
    </source>
</reference>